<evidence type="ECO:0000313" key="2">
    <source>
        <dbReference type="EMBL" id="WAQ98743.1"/>
    </source>
</evidence>
<evidence type="ECO:0000313" key="3">
    <source>
        <dbReference type="Proteomes" id="UP001164746"/>
    </source>
</evidence>
<dbReference type="SUPFAM" id="SSF49785">
    <property type="entry name" value="Galactose-binding domain-like"/>
    <property type="match status" value="1"/>
</dbReference>
<dbReference type="Pfam" id="PF22633">
    <property type="entry name" value="F5_F8_type_C_2"/>
    <property type="match status" value="1"/>
</dbReference>
<organism evidence="2 3">
    <name type="scientific">Mya arenaria</name>
    <name type="common">Soft-shell clam</name>
    <dbReference type="NCBI Taxonomy" id="6604"/>
    <lineage>
        <taxon>Eukaryota</taxon>
        <taxon>Metazoa</taxon>
        <taxon>Spiralia</taxon>
        <taxon>Lophotrochozoa</taxon>
        <taxon>Mollusca</taxon>
        <taxon>Bivalvia</taxon>
        <taxon>Autobranchia</taxon>
        <taxon>Heteroconchia</taxon>
        <taxon>Euheterodonta</taxon>
        <taxon>Imparidentia</taxon>
        <taxon>Neoheterodontei</taxon>
        <taxon>Myida</taxon>
        <taxon>Myoidea</taxon>
        <taxon>Myidae</taxon>
        <taxon>Mya</taxon>
    </lineage>
</organism>
<dbReference type="PANTHER" id="PTHR45713">
    <property type="entry name" value="FTP DOMAIN-CONTAINING PROTEIN"/>
    <property type="match status" value="1"/>
</dbReference>
<gene>
    <name evidence="2" type="ORF">MAR_023116</name>
</gene>
<dbReference type="PANTHER" id="PTHR45713:SF6">
    <property type="entry name" value="F5_8 TYPE C DOMAIN-CONTAINING PROTEIN"/>
    <property type="match status" value="1"/>
</dbReference>
<reference evidence="2" key="1">
    <citation type="submission" date="2022-11" db="EMBL/GenBank/DDBJ databases">
        <title>Centuries of genome instability and evolution in soft-shell clam transmissible cancer (bioRxiv).</title>
        <authorList>
            <person name="Hart S.F.M."/>
            <person name="Yonemitsu M.A."/>
            <person name="Giersch R.M."/>
            <person name="Beal B.F."/>
            <person name="Arriagada G."/>
            <person name="Davis B.W."/>
            <person name="Ostrander E.A."/>
            <person name="Goff S.P."/>
            <person name="Metzger M.J."/>
        </authorList>
    </citation>
    <scope>NUCLEOTIDE SEQUENCE</scope>
    <source>
        <strain evidence="2">MELC-2E11</strain>
        <tissue evidence="2">Siphon/mantle</tissue>
    </source>
</reference>
<accession>A0ABY7DRL9</accession>
<dbReference type="Proteomes" id="UP001164746">
    <property type="component" value="Chromosome 3"/>
</dbReference>
<dbReference type="EMBL" id="CP111014">
    <property type="protein sequence ID" value="WAQ98743.1"/>
    <property type="molecule type" value="Genomic_DNA"/>
</dbReference>
<feature type="non-terminal residue" evidence="2">
    <location>
        <position position="1"/>
    </location>
</feature>
<dbReference type="InterPro" id="IPR051941">
    <property type="entry name" value="BG_Antigen-Binding_Lectin"/>
</dbReference>
<name>A0ABY7DRL9_MYAAR</name>
<dbReference type="InterPro" id="IPR008979">
    <property type="entry name" value="Galactose-bd-like_sf"/>
</dbReference>
<feature type="chain" id="PRO_5046958917" evidence="1">
    <location>
        <begin position="21"/>
        <end position="93"/>
    </location>
</feature>
<feature type="signal peptide" evidence="1">
    <location>
        <begin position="1"/>
        <end position="20"/>
    </location>
</feature>
<evidence type="ECO:0000256" key="1">
    <source>
        <dbReference type="SAM" id="SignalP"/>
    </source>
</evidence>
<dbReference type="Gene3D" id="2.60.120.260">
    <property type="entry name" value="Galactose-binding domain-like"/>
    <property type="match status" value="1"/>
</dbReference>
<sequence>MDRELNSLFVLLILNILTNAAFLATENPVNGSANQSTTYNACSAEKAFDGEKKFNESQPSCTCSVTNNTSPRWWEMDLGSKYLIGSIVVTGRT</sequence>
<keyword evidence="1" id="KW-0732">Signal</keyword>
<protein>
    <submittedName>
        <fullName evidence="2">Uncharacterized protein</fullName>
    </submittedName>
</protein>
<keyword evidence="3" id="KW-1185">Reference proteome</keyword>
<proteinExistence type="predicted"/>